<feature type="compositionally biased region" description="Polar residues" evidence="1">
    <location>
        <begin position="12"/>
        <end position="28"/>
    </location>
</feature>
<sequence length="160" mass="17695">MIDQPSAEAQIDESSPQTPTDTAGNYQFPSEDPYRAAQKGILMREPTQSSQQRAVYSIDLPHRSHLASSFCDTKVGTPHHTCLGYEAELLSRAQDMSLQEYKDNENTEVGKLERETSKRKRLPAKLAREEAEILAGAGLHGKGERKAAAKANTEARNLAR</sequence>
<feature type="region of interest" description="Disordered" evidence="1">
    <location>
        <begin position="136"/>
        <end position="160"/>
    </location>
</feature>
<protein>
    <submittedName>
        <fullName evidence="2">Uncharacterized protein</fullName>
    </submittedName>
</protein>
<dbReference type="AlphaFoldDB" id="A0A2T7A073"/>
<name>A0A2T7A073_TUBBO</name>
<feature type="region of interest" description="Disordered" evidence="1">
    <location>
        <begin position="1"/>
        <end position="35"/>
    </location>
</feature>
<keyword evidence="3" id="KW-1185">Reference proteome</keyword>
<evidence type="ECO:0000313" key="3">
    <source>
        <dbReference type="Proteomes" id="UP000244722"/>
    </source>
</evidence>
<dbReference type="Proteomes" id="UP000244722">
    <property type="component" value="Unassembled WGS sequence"/>
</dbReference>
<accession>A0A2T7A073</accession>
<evidence type="ECO:0000313" key="2">
    <source>
        <dbReference type="EMBL" id="PUU81095.1"/>
    </source>
</evidence>
<comment type="caution">
    <text evidence="2">The sequence shown here is derived from an EMBL/GenBank/DDBJ whole genome shotgun (WGS) entry which is preliminary data.</text>
</comment>
<gene>
    <name evidence="2" type="ORF">B9Z19DRAFT_1062953</name>
</gene>
<feature type="compositionally biased region" description="Basic and acidic residues" evidence="1">
    <location>
        <begin position="100"/>
        <end position="116"/>
    </location>
</feature>
<proteinExistence type="predicted"/>
<dbReference type="EMBL" id="NESQ01000051">
    <property type="protein sequence ID" value="PUU81095.1"/>
    <property type="molecule type" value="Genomic_DNA"/>
</dbReference>
<feature type="region of interest" description="Disordered" evidence="1">
    <location>
        <begin position="100"/>
        <end position="122"/>
    </location>
</feature>
<evidence type="ECO:0000256" key="1">
    <source>
        <dbReference type="SAM" id="MobiDB-lite"/>
    </source>
</evidence>
<reference evidence="2 3" key="1">
    <citation type="submission" date="2017-04" db="EMBL/GenBank/DDBJ databases">
        <title>Draft genome sequence of Tuber borchii Vittad., a whitish edible truffle.</title>
        <authorList>
            <consortium name="DOE Joint Genome Institute"/>
            <person name="Murat C."/>
            <person name="Kuo A."/>
            <person name="Barry K.W."/>
            <person name="Clum A."/>
            <person name="Dockter R.B."/>
            <person name="Fauchery L."/>
            <person name="Iotti M."/>
            <person name="Kohler A."/>
            <person name="Labutti K."/>
            <person name="Lindquist E.A."/>
            <person name="Lipzen A."/>
            <person name="Ohm R.A."/>
            <person name="Wang M."/>
            <person name="Grigoriev I.V."/>
            <person name="Zambonelli A."/>
            <person name="Martin F.M."/>
        </authorList>
    </citation>
    <scope>NUCLEOTIDE SEQUENCE [LARGE SCALE GENOMIC DNA]</scope>
    <source>
        <strain evidence="2 3">Tbo3840</strain>
    </source>
</reference>
<organism evidence="2 3">
    <name type="scientific">Tuber borchii</name>
    <name type="common">White truffle</name>
    <dbReference type="NCBI Taxonomy" id="42251"/>
    <lineage>
        <taxon>Eukaryota</taxon>
        <taxon>Fungi</taxon>
        <taxon>Dikarya</taxon>
        <taxon>Ascomycota</taxon>
        <taxon>Pezizomycotina</taxon>
        <taxon>Pezizomycetes</taxon>
        <taxon>Pezizales</taxon>
        <taxon>Tuberaceae</taxon>
        <taxon>Tuber</taxon>
    </lineage>
</organism>